<sequence length="181" mass="21045">MEWEMPRESKWIAGTIMFLLTLISSSSAFSLDQGAPIQESVDKRFARFGNGTVLDRKTNLLWMAKDYWQLESKWVNWYTAKEYAKKMNHKNYAGYQDWRIPTAKEASTLYDRRKRNTDKDGDKIFIDSMFPKGSGWGTWTSDEKRNKAITVSYKDEGGKAYQDKISGVDAFLRLVREAIPQ</sequence>
<proteinExistence type="predicted"/>
<name>A0A381Y9R0_9ZZZZ</name>
<reference evidence="2" key="1">
    <citation type="submission" date="2018-05" db="EMBL/GenBank/DDBJ databases">
        <authorList>
            <person name="Lanie J.A."/>
            <person name="Ng W.-L."/>
            <person name="Kazmierczak K.M."/>
            <person name="Andrzejewski T.M."/>
            <person name="Davidsen T.M."/>
            <person name="Wayne K.J."/>
            <person name="Tettelin H."/>
            <person name="Glass J.I."/>
            <person name="Rusch D."/>
            <person name="Podicherti R."/>
            <person name="Tsui H.-C.T."/>
            <person name="Winkler M.E."/>
        </authorList>
    </citation>
    <scope>NUCLEOTIDE SEQUENCE</scope>
</reference>
<feature type="domain" description="Lcl C-terminal" evidence="1">
    <location>
        <begin position="51"/>
        <end position="176"/>
    </location>
</feature>
<dbReference type="Pfam" id="PF07603">
    <property type="entry name" value="Lcl_C"/>
    <property type="match status" value="1"/>
</dbReference>
<evidence type="ECO:0000313" key="2">
    <source>
        <dbReference type="EMBL" id="SVA73213.1"/>
    </source>
</evidence>
<protein>
    <recommendedName>
        <fullName evidence="1">Lcl C-terminal domain-containing protein</fullName>
    </recommendedName>
</protein>
<evidence type="ECO:0000259" key="1">
    <source>
        <dbReference type="Pfam" id="PF07603"/>
    </source>
</evidence>
<organism evidence="2">
    <name type="scientific">marine metagenome</name>
    <dbReference type="NCBI Taxonomy" id="408172"/>
    <lineage>
        <taxon>unclassified sequences</taxon>
        <taxon>metagenomes</taxon>
        <taxon>ecological metagenomes</taxon>
    </lineage>
</organism>
<dbReference type="EMBL" id="UINC01017611">
    <property type="protein sequence ID" value="SVA73213.1"/>
    <property type="molecule type" value="Genomic_DNA"/>
</dbReference>
<accession>A0A381Y9R0</accession>
<dbReference type="InterPro" id="IPR011460">
    <property type="entry name" value="Lcl_C"/>
</dbReference>
<gene>
    <name evidence="2" type="ORF">METZ01_LOCUS126067</name>
</gene>
<dbReference type="AlphaFoldDB" id="A0A381Y9R0"/>